<dbReference type="Gene3D" id="1.10.1740.120">
    <property type="match status" value="1"/>
</dbReference>
<evidence type="ECO:0000256" key="1">
    <source>
        <dbReference type="SAM" id="SignalP"/>
    </source>
</evidence>
<keyword evidence="1" id="KW-0732">Signal</keyword>
<reference evidence="3 4" key="1">
    <citation type="journal article" date="2012" name="Eukaryot. Cell">
        <title>Draft genome sequence of Aspergillus oryzae strain 3.042.</title>
        <authorList>
            <person name="Zhao G."/>
            <person name="Yao Y."/>
            <person name="Qi W."/>
            <person name="Wang C."/>
            <person name="Hou L."/>
            <person name="Zeng B."/>
            <person name="Cao X."/>
        </authorList>
    </citation>
    <scope>NUCLEOTIDE SEQUENCE [LARGE SCALE GENOMIC DNA]</scope>
    <source>
        <strain evidence="3 4">3.042</strain>
    </source>
</reference>
<accession>I8TNC7</accession>
<dbReference type="OrthoDB" id="4484663at2759"/>
<feature type="signal peptide" evidence="1">
    <location>
        <begin position="1"/>
        <end position="16"/>
    </location>
</feature>
<feature type="chain" id="PRO_5003714291" description="Fungal calcium binding protein domain-containing protein" evidence="1">
    <location>
        <begin position="17"/>
        <end position="104"/>
    </location>
</feature>
<organism evidence="3 4">
    <name type="scientific">Aspergillus oryzae (strain 3.042)</name>
    <name type="common">Yellow koji mold</name>
    <dbReference type="NCBI Taxonomy" id="1160506"/>
    <lineage>
        <taxon>Eukaryota</taxon>
        <taxon>Fungi</taxon>
        <taxon>Dikarya</taxon>
        <taxon>Ascomycota</taxon>
        <taxon>Pezizomycotina</taxon>
        <taxon>Eurotiomycetes</taxon>
        <taxon>Eurotiomycetidae</taxon>
        <taxon>Eurotiales</taxon>
        <taxon>Aspergillaceae</taxon>
        <taxon>Aspergillus</taxon>
        <taxon>Aspergillus subgen. Circumdati</taxon>
    </lineage>
</organism>
<name>I8TNC7_ASPO3</name>
<gene>
    <name evidence="3" type="ORF">Ao3042_08460</name>
</gene>
<feature type="domain" description="Fungal calcium binding protein" evidence="2">
    <location>
        <begin position="25"/>
        <end position="95"/>
    </location>
</feature>
<evidence type="ECO:0000313" key="3">
    <source>
        <dbReference type="EMBL" id="EIT75428.1"/>
    </source>
</evidence>
<dbReference type="AlphaFoldDB" id="I8TNC7"/>
<dbReference type="HOGENOM" id="CLU_2414855_0_0_1"/>
<evidence type="ECO:0000259" key="2">
    <source>
        <dbReference type="Pfam" id="PF12192"/>
    </source>
</evidence>
<dbReference type="Pfam" id="PF12192">
    <property type="entry name" value="CBP"/>
    <property type="match status" value="1"/>
</dbReference>
<reference evidence="4" key="2">
    <citation type="submission" date="2012-06" db="EMBL/GenBank/DDBJ databases">
        <title>Comparative genomic analyses of Aspergillus oryzae 3.042 and A. oryzae RIB40 for soy-sauce fermentation.</title>
        <authorList>
            <person name="Zhao G."/>
            <person name="Hou L."/>
            <person name="Wang C."/>
            <person name="Cao X."/>
        </authorList>
    </citation>
    <scope>NUCLEOTIDE SEQUENCE [LARGE SCALE GENOMIC DNA]</scope>
    <source>
        <strain evidence="4">3.042</strain>
    </source>
</reference>
<dbReference type="InterPro" id="IPR022013">
    <property type="entry name" value="CBP"/>
</dbReference>
<comment type="caution">
    <text evidence="3">The sequence shown here is derived from an EMBL/GenBank/DDBJ whole genome shotgun (WGS) entry which is preliminary data.</text>
</comment>
<dbReference type="Proteomes" id="UP000002812">
    <property type="component" value="Unassembled WGS sequence"/>
</dbReference>
<protein>
    <recommendedName>
        <fullName evidence="2">Fungal calcium binding protein domain-containing protein</fullName>
    </recommendedName>
</protein>
<evidence type="ECO:0000313" key="4">
    <source>
        <dbReference type="Proteomes" id="UP000002812"/>
    </source>
</evidence>
<dbReference type="EMBL" id="AKHY01000175">
    <property type="protein sequence ID" value="EIT75428.1"/>
    <property type="molecule type" value="Genomic_DNA"/>
</dbReference>
<sequence>MQFLIVAASFVAVATAIPASNGISATNIQSAADINNIASAWTKAKEDDGCSWLACISSVVGQSATCAAAAAELALNPIADVACVAGLGTMTCFGNRNQRLGKGL</sequence>
<proteinExistence type="predicted"/>